<feature type="region of interest" description="Disordered" evidence="14">
    <location>
        <begin position="453"/>
        <end position="637"/>
    </location>
</feature>
<evidence type="ECO:0000256" key="10">
    <source>
        <dbReference type="ARBA" id="ARBA00023187"/>
    </source>
</evidence>
<dbReference type="PANTHER" id="PTHR22792">
    <property type="entry name" value="LUPUS LA PROTEIN-RELATED"/>
    <property type="match status" value="1"/>
</dbReference>
<dbReference type="InterPro" id="IPR012677">
    <property type="entry name" value="Nucleotide-bd_a/b_plait_sf"/>
</dbReference>
<evidence type="ECO:0000256" key="11">
    <source>
        <dbReference type="ARBA" id="ARBA00023242"/>
    </source>
</evidence>
<dbReference type="InParanoid" id="A7ST95"/>
<dbReference type="CDD" id="cd12290">
    <property type="entry name" value="RRM1_LARP7"/>
    <property type="match status" value="1"/>
</dbReference>
<dbReference type="Proteomes" id="UP000001593">
    <property type="component" value="Unassembled WGS sequence"/>
</dbReference>
<dbReference type="Pfam" id="PF19030">
    <property type="entry name" value="TSP1_ADAMTS"/>
    <property type="match status" value="1"/>
</dbReference>
<keyword evidence="4" id="KW-0507">mRNA processing</keyword>
<keyword evidence="10" id="KW-0508">mRNA splicing</keyword>
<dbReference type="GO" id="GO:0005654">
    <property type="term" value="C:nucleoplasm"/>
    <property type="evidence" value="ECO:0007669"/>
    <property type="project" value="UniProtKB-SubCell"/>
</dbReference>
<dbReference type="GO" id="GO:0006397">
    <property type="term" value="P:mRNA processing"/>
    <property type="evidence" value="ECO:0007669"/>
    <property type="project" value="UniProtKB-KW"/>
</dbReference>
<dbReference type="Pfam" id="PF00076">
    <property type="entry name" value="RRM_1"/>
    <property type="match status" value="1"/>
</dbReference>
<dbReference type="InterPro" id="IPR035979">
    <property type="entry name" value="RBD_domain_sf"/>
</dbReference>
<dbReference type="STRING" id="45351.A7ST95"/>
<dbReference type="PROSITE" id="PS50092">
    <property type="entry name" value="TSP1"/>
    <property type="match status" value="1"/>
</dbReference>
<feature type="compositionally biased region" description="Basic and acidic residues" evidence="14">
    <location>
        <begin position="546"/>
        <end position="555"/>
    </location>
</feature>
<sequence>MKDEKDNDDHSDKGHQKHKKRTKLLVNQLKEQIDFYFSDSALLKDRFLKQQIENHPDGYVAISTIASFNKIKQMTDDIKLVKKAMKLSQQLELNEDGTMVRRMAPLPQPRNVDAETVYVEKLPFHADHDWLKKVFSEFGKVLYVSLPRFKHNGEIKGFAFIEFESKQQAEHVVQDGVLYREKEGVLYREKDGVLYREKDGVLYREKEGVLYREKEGVLYREDGVLYREKEGVLYREKDGVLYREKDGVLYREKEGVLYREKDGVLYREKDGVLYREKDGVLYREKEGVLYREDGVLYREDGVLYREKEGVLYREKEGVLYREKEGVLYREKEGVLYREKDGVFYREDGVLYREKDGVLYREKDGVLYREKDGVLYREKGGVLYREKDGPWELCSKLCGGGNMTRLVPCIQRVTQEIVRGVEYRYCEGQVRPPLTSTCNQIDCNPEWQVGTWSSMFNRKSKTKKEEKREPSIDDKTKIKKRRRSHSESDLESSKLSLSQSERKRRRTTSETSVDSNENASPFKPPPCKRSARNESGTADKSVGGTPEAEKTAEGSKTRKRKKSVRWEGSEEETGLNAESETRDSEGECSIKKKKSSESDTNDKKEEDTCESQKKHKTRKRKKKNKEKKVASRLPHLRVISKLEWQRLKEEYKSLQRQAMQDLKKQLKQTSEAQQQTETNSAPKAKPAKPSVPSPTQTAPNKIPPDLPLIQGVVLRFNRLDNELSTKDVRKTFSSYGPVAFVEMDEATGVGYVRFHTPEKCTSILEQLSSEASPSVKVTSLTGEEEKQYWKKINADRVARFQAKREKKRGTEKIARKTDEVQTRQQSKQIHIRFDEA</sequence>
<dbReference type="InterPro" id="IPR006630">
    <property type="entry name" value="La_HTH"/>
</dbReference>
<evidence type="ECO:0000256" key="3">
    <source>
        <dbReference type="ARBA" id="ARBA00015867"/>
    </source>
</evidence>
<evidence type="ECO:0000256" key="14">
    <source>
        <dbReference type="SAM" id="MobiDB-lite"/>
    </source>
</evidence>
<dbReference type="PROSITE" id="PS50961">
    <property type="entry name" value="HTH_LA"/>
    <property type="match status" value="1"/>
</dbReference>
<dbReference type="Pfam" id="PF05383">
    <property type="entry name" value="La"/>
    <property type="match status" value="1"/>
</dbReference>
<feature type="domain" description="XRRM" evidence="17">
    <location>
        <begin position="706"/>
        <end position="818"/>
    </location>
</feature>
<dbReference type="PANTHER" id="PTHR22792:SF62">
    <property type="entry name" value="LA-RELATED PROTEIN 7"/>
    <property type="match status" value="1"/>
</dbReference>
<feature type="compositionally biased region" description="Basic and acidic residues" evidence="14">
    <location>
        <begin position="578"/>
        <end position="611"/>
    </location>
</feature>
<dbReference type="PRINTS" id="PR00302">
    <property type="entry name" value="LUPUSLA"/>
</dbReference>
<reference evidence="18 19" key="1">
    <citation type="journal article" date="2007" name="Science">
        <title>Sea anemone genome reveals ancestral eumetazoan gene repertoire and genomic organization.</title>
        <authorList>
            <person name="Putnam N.H."/>
            <person name="Srivastava M."/>
            <person name="Hellsten U."/>
            <person name="Dirks B."/>
            <person name="Chapman J."/>
            <person name="Salamov A."/>
            <person name="Terry A."/>
            <person name="Shapiro H."/>
            <person name="Lindquist E."/>
            <person name="Kapitonov V.V."/>
            <person name="Jurka J."/>
            <person name="Genikhovich G."/>
            <person name="Grigoriev I.V."/>
            <person name="Lucas S.M."/>
            <person name="Steele R.E."/>
            <person name="Finnerty J.R."/>
            <person name="Technau U."/>
            <person name="Martindale M.Q."/>
            <person name="Rokhsar D.S."/>
        </authorList>
    </citation>
    <scope>NUCLEOTIDE SEQUENCE [LARGE SCALE GENOMIC DNA]</scope>
    <source>
        <strain evidence="19">CH2 X CH6</strain>
    </source>
</reference>
<dbReference type="SUPFAM" id="SSF54928">
    <property type="entry name" value="RNA-binding domain, RBD"/>
    <property type="match status" value="2"/>
</dbReference>
<evidence type="ECO:0000256" key="1">
    <source>
        <dbReference type="ARBA" id="ARBA00004642"/>
    </source>
</evidence>
<comment type="subcellular location">
    <subcellularLocation>
        <location evidence="1">Nucleus</location>
        <location evidence="1">Nucleoplasm</location>
    </subcellularLocation>
</comment>
<feature type="domain" description="HTH La-type RNA-binding" evidence="16">
    <location>
        <begin position="19"/>
        <end position="110"/>
    </location>
</feature>
<dbReference type="InterPro" id="IPR034887">
    <property type="entry name" value="LARP7_RRM1"/>
</dbReference>
<keyword evidence="9" id="KW-0804">Transcription</keyword>
<dbReference type="SUPFAM" id="SSF46785">
    <property type="entry name" value="Winged helix' DNA-binding domain"/>
    <property type="match status" value="1"/>
</dbReference>
<evidence type="ECO:0000256" key="4">
    <source>
        <dbReference type="ARBA" id="ARBA00022664"/>
    </source>
</evidence>
<dbReference type="EMBL" id="DS469792">
    <property type="protein sequence ID" value="EDO33058.1"/>
    <property type="molecule type" value="Genomic_DNA"/>
</dbReference>
<evidence type="ECO:0000256" key="8">
    <source>
        <dbReference type="ARBA" id="ARBA00023015"/>
    </source>
</evidence>
<evidence type="ECO:0000313" key="19">
    <source>
        <dbReference type="Proteomes" id="UP000001593"/>
    </source>
</evidence>
<dbReference type="eggNOG" id="KOG4205">
    <property type="taxonomic scope" value="Eukaryota"/>
</dbReference>
<evidence type="ECO:0000313" key="18">
    <source>
        <dbReference type="EMBL" id="EDO33058.1"/>
    </source>
</evidence>
<evidence type="ECO:0000256" key="7">
    <source>
        <dbReference type="ARBA" id="ARBA00022884"/>
    </source>
</evidence>
<dbReference type="GO" id="GO:0007283">
    <property type="term" value="P:spermatogenesis"/>
    <property type="evidence" value="ECO:0007669"/>
    <property type="project" value="UniProtKB-KW"/>
</dbReference>
<evidence type="ECO:0000259" key="16">
    <source>
        <dbReference type="PROSITE" id="PS50961"/>
    </source>
</evidence>
<dbReference type="InterPro" id="IPR014886">
    <property type="entry name" value="La_xRRM"/>
</dbReference>
<evidence type="ECO:0000259" key="15">
    <source>
        <dbReference type="PROSITE" id="PS50102"/>
    </source>
</evidence>
<feature type="compositionally biased region" description="Basic and acidic residues" evidence="14">
    <location>
        <begin position="1"/>
        <end position="14"/>
    </location>
</feature>
<evidence type="ECO:0000259" key="17">
    <source>
        <dbReference type="PROSITE" id="PS51939"/>
    </source>
</evidence>
<feature type="region of interest" description="Disordered" evidence="14">
    <location>
        <begin position="1"/>
        <end position="22"/>
    </location>
</feature>
<dbReference type="SMART" id="SM00715">
    <property type="entry name" value="LA"/>
    <property type="match status" value="1"/>
</dbReference>
<keyword evidence="7 13" id="KW-0694">RNA-binding</keyword>
<proteinExistence type="inferred from homology"/>
<dbReference type="HOGENOM" id="CLU_340189_0_0_1"/>
<dbReference type="GO" id="GO:1990904">
    <property type="term" value="C:ribonucleoprotein complex"/>
    <property type="evidence" value="ECO:0007669"/>
    <property type="project" value="UniProtKB-UniRule"/>
</dbReference>
<accession>A7ST95</accession>
<keyword evidence="19" id="KW-1185">Reference proteome</keyword>
<dbReference type="FunFam" id="1.10.10.10:FF:000158">
    <property type="entry name" value="La ribonucleoprotein domain family member 7"/>
    <property type="match status" value="1"/>
</dbReference>
<keyword evidence="8" id="KW-0805">Transcription regulation</keyword>
<dbReference type="GO" id="GO:0030154">
    <property type="term" value="P:cell differentiation"/>
    <property type="evidence" value="ECO:0007669"/>
    <property type="project" value="UniProtKB-KW"/>
</dbReference>
<dbReference type="Gene3D" id="1.10.10.10">
    <property type="entry name" value="Winged helix-like DNA-binding domain superfamily/Winged helix DNA-binding domain"/>
    <property type="match status" value="1"/>
</dbReference>
<feature type="domain" description="RRM" evidence="15">
    <location>
        <begin position="115"/>
        <end position="191"/>
    </location>
</feature>
<feature type="region of interest" description="Disordered" evidence="14">
    <location>
        <begin position="799"/>
        <end position="835"/>
    </location>
</feature>
<dbReference type="InterPro" id="IPR036388">
    <property type="entry name" value="WH-like_DNA-bd_sf"/>
</dbReference>
<feature type="compositionally biased region" description="Basic residues" evidence="14">
    <location>
        <begin position="612"/>
        <end position="625"/>
    </location>
</feature>
<dbReference type="GO" id="GO:0008380">
    <property type="term" value="P:RNA splicing"/>
    <property type="evidence" value="ECO:0007669"/>
    <property type="project" value="UniProtKB-KW"/>
</dbReference>
<organism evidence="18 19">
    <name type="scientific">Nematostella vectensis</name>
    <name type="common">Starlet sea anemone</name>
    <dbReference type="NCBI Taxonomy" id="45351"/>
    <lineage>
        <taxon>Eukaryota</taxon>
        <taxon>Metazoa</taxon>
        <taxon>Cnidaria</taxon>
        <taxon>Anthozoa</taxon>
        <taxon>Hexacorallia</taxon>
        <taxon>Actiniaria</taxon>
        <taxon>Edwardsiidae</taxon>
        <taxon>Nematostella</taxon>
    </lineage>
</organism>
<feature type="compositionally biased region" description="Low complexity" evidence="14">
    <location>
        <begin position="679"/>
        <end position="693"/>
    </location>
</feature>
<dbReference type="AlphaFoldDB" id="A7ST95"/>
<evidence type="ECO:0000256" key="13">
    <source>
        <dbReference type="PROSITE-ProRule" id="PRU00332"/>
    </source>
</evidence>
<dbReference type="Gene3D" id="3.30.70.330">
    <property type="match status" value="2"/>
</dbReference>
<dbReference type="InterPro" id="IPR000884">
    <property type="entry name" value="TSP1_rpt"/>
</dbReference>
<dbReference type="GO" id="GO:0003723">
    <property type="term" value="F:RNA binding"/>
    <property type="evidence" value="ECO:0000318"/>
    <property type="project" value="GO_Central"/>
</dbReference>
<name>A7ST95_NEMVE</name>
<feature type="region of interest" description="Disordered" evidence="14">
    <location>
        <begin position="661"/>
        <end position="703"/>
    </location>
</feature>
<keyword evidence="6" id="KW-0744">Spermatogenesis</keyword>
<feature type="compositionally biased region" description="Basic and acidic residues" evidence="14">
    <location>
        <begin position="807"/>
        <end position="820"/>
    </location>
</feature>
<dbReference type="SMART" id="SM00360">
    <property type="entry name" value="RRM"/>
    <property type="match status" value="2"/>
</dbReference>
<evidence type="ECO:0000256" key="12">
    <source>
        <dbReference type="ARBA" id="ARBA00029640"/>
    </source>
</evidence>
<protein>
    <recommendedName>
        <fullName evidence="3">La-related protein 7</fullName>
    </recommendedName>
    <alternativeName>
        <fullName evidence="12">La ribonucleoprotein domain family member 7</fullName>
    </alternativeName>
</protein>
<evidence type="ECO:0000256" key="6">
    <source>
        <dbReference type="ARBA" id="ARBA00022871"/>
    </source>
</evidence>
<feature type="domain" description="RRM" evidence="15">
    <location>
        <begin position="711"/>
        <end position="781"/>
    </location>
</feature>
<dbReference type="InterPro" id="IPR036390">
    <property type="entry name" value="WH_DNA-bd_sf"/>
</dbReference>
<evidence type="ECO:0000256" key="5">
    <source>
        <dbReference type="ARBA" id="ARBA00022782"/>
    </source>
</evidence>
<keyword evidence="11" id="KW-0539">Nucleus</keyword>
<dbReference type="InterPro" id="IPR002344">
    <property type="entry name" value="Lupus_La"/>
</dbReference>
<gene>
    <name evidence="18" type="ORF">NEMVEDRAFT_v1g217144</name>
</gene>
<feature type="compositionally biased region" description="Basic and acidic residues" evidence="14">
    <location>
        <begin position="462"/>
        <end position="475"/>
    </location>
</feature>
<comment type="similarity">
    <text evidence="2">Belongs to the LARP7 family.</text>
</comment>
<dbReference type="Gene3D" id="2.20.100.10">
    <property type="entry name" value="Thrombospondin type-1 (TSP1) repeat"/>
    <property type="match status" value="1"/>
</dbReference>
<dbReference type="Pfam" id="PF08777">
    <property type="entry name" value="RRM_3"/>
    <property type="match status" value="1"/>
</dbReference>
<evidence type="ECO:0000256" key="2">
    <source>
        <dbReference type="ARBA" id="ARBA00008680"/>
    </source>
</evidence>
<dbReference type="SUPFAM" id="SSF82895">
    <property type="entry name" value="TSP-1 type 1 repeat"/>
    <property type="match status" value="1"/>
</dbReference>
<dbReference type="CDD" id="cd07323">
    <property type="entry name" value="LAM"/>
    <property type="match status" value="1"/>
</dbReference>
<dbReference type="InterPro" id="IPR045180">
    <property type="entry name" value="La_dom_prot"/>
</dbReference>
<keyword evidence="5" id="KW-0221">Differentiation</keyword>
<dbReference type="PROSITE" id="PS50102">
    <property type="entry name" value="RRM"/>
    <property type="match status" value="2"/>
</dbReference>
<dbReference type="InterPro" id="IPR000504">
    <property type="entry name" value="RRM_dom"/>
</dbReference>
<dbReference type="eggNOG" id="KOG0118">
    <property type="taxonomic scope" value="Eukaryota"/>
</dbReference>
<dbReference type="InterPro" id="IPR036383">
    <property type="entry name" value="TSP1_rpt_sf"/>
</dbReference>
<evidence type="ECO:0000256" key="9">
    <source>
        <dbReference type="ARBA" id="ARBA00023163"/>
    </source>
</evidence>
<dbReference type="PROSITE" id="PS51939">
    <property type="entry name" value="XRRM"/>
    <property type="match status" value="1"/>
</dbReference>
<feature type="compositionally biased region" description="Polar residues" evidence="14">
    <location>
        <begin position="666"/>
        <end position="678"/>
    </location>
</feature>